<dbReference type="InterPro" id="IPR001680">
    <property type="entry name" value="WD40_rpt"/>
</dbReference>
<dbReference type="PROSITE" id="PS50082">
    <property type="entry name" value="WD_REPEATS_2"/>
    <property type="match status" value="2"/>
</dbReference>
<name>A0AAD4D8L1_9FUNG</name>
<dbReference type="PANTHER" id="PTHR47232:SF1">
    <property type="entry name" value="TRANSDUCIN FAMILY PROTEIN _ WD-40 REPEAT FAMILY PROTEIN"/>
    <property type="match status" value="1"/>
</dbReference>
<dbReference type="InterPro" id="IPR036322">
    <property type="entry name" value="WD40_repeat_dom_sf"/>
</dbReference>
<dbReference type="EMBL" id="JAAAIL010001027">
    <property type="protein sequence ID" value="KAG0271938.1"/>
    <property type="molecule type" value="Genomic_DNA"/>
</dbReference>
<evidence type="ECO:0000256" key="2">
    <source>
        <dbReference type="ARBA" id="ARBA00022737"/>
    </source>
</evidence>
<gene>
    <name evidence="5" type="ORF">BGZ95_000184</name>
</gene>
<evidence type="ECO:0000313" key="5">
    <source>
        <dbReference type="EMBL" id="KAG0271938.1"/>
    </source>
</evidence>
<dbReference type="Proteomes" id="UP001194580">
    <property type="component" value="Unassembled WGS sequence"/>
</dbReference>
<evidence type="ECO:0000313" key="6">
    <source>
        <dbReference type="Proteomes" id="UP001194580"/>
    </source>
</evidence>
<feature type="compositionally biased region" description="Low complexity" evidence="4">
    <location>
        <begin position="499"/>
        <end position="524"/>
    </location>
</feature>
<keyword evidence="2" id="KW-0677">Repeat</keyword>
<evidence type="ECO:0000256" key="3">
    <source>
        <dbReference type="PROSITE-ProRule" id="PRU00221"/>
    </source>
</evidence>
<feature type="repeat" description="WD" evidence="3">
    <location>
        <begin position="720"/>
        <end position="761"/>
    </location>
</feature>
<protein>
    <recommendedName>
        <fullName evidence="7">WD40 repeat-like protein</fullName>
    </recommendedName>
</protein>
<dbReference type="Gene3D" id="2.130.10.10">
    <property type="entry name" value="YVTN repeat-like/Quinoprotein amine dehydrogenase"/>
    <property type="match status" value="2"/>
</dbReference>
<dbReference type="Pfam" id="PF00400">
    <property type="entry name" value="WD40"/>
    <property type="match status" value="1"/>
</dbReference>
<comment type="caution">
    <text evidence="5">The sequence shown here is derived from an EMBL/GenBank/DDBJ whole genome shotgun (WGS) entry which is preliminary data.</text>
</comment>
<reference evidence="5" key="1">
    <citation type="journal article" date="2020" name="Fungal Divers.">
        <title>Resolving the Mortierellaceae phylogeny through synthesis of multi-gene phylogenetics and phylogenomics.</title>
        <authorList>
            <person name="Vandepol N."/>
            <person name="Liber J."/>
            <person name="Desiro A."/>
            <person name="Na H."/>
            <person name="Kennedy M."/>
            <person name="Barry K."/>
            <person name="Grigoriev I.V."/>
            <person name="Miller A.N."/>
            <person name="O'Donnell K."/>
            <person name="Stajich J.E."/>
            <person name="Bonito G."/>
        </authorList>
    </citation>
    <scope>NUCLEOTIDE SEQUENCE</scope>
    <source>
        <strain evidence="5">NRRL 28262</strain>
    </source>
</reference>
<dbReference type="AlphaFoldDB" id="A0AAD4D8L1"/>
<feature type="compositionally biased region" description="Low complexity" evidence="4">
    <location>
        <begin position="167"/>
        <end position="178"/>
    </location>
</feature>
<dbReference type="SMART" id="SM00320">
    <property type="entry name" value="WD40"/>
    <property type="match status" value="4"/>
</dbReference>
<feature type="compositionally biased region" description="Basic and acidic residues" evidence="4">
    <location>
        <begin position="361"/>
        <end position="374"/>
    </location>
</feature>
<feature type="compositionally biased region" description="Low complexity" evidence="4">
    <location>
        <begin position="32"/>
        <end position="47"/>
    </location>
</feature>
<keyword evidence="1 3" id="KW-0853">WD repeat</keyword>
<feature type="region of interest" description="Disordered" evidence="4">
    <location>
        <begin position="25"/>
        <end position="47"/>
    </location>
</feature>
<dbReference type="InterPro" id="IPR015943">
    <property type="entry name" value="WD40/YVTN_repeat-like_dom_sf"/>
</dbReference>
<evidence type="ECO:0000256" key="4">
    <source>
        <dbReference type="SAM" id="MobiDB-lite"/>
    </source>
</evidence>
<evidence type="ECO:0008006" key="7">
    <source>
        <dbReference type="Google" id="ProtNLM"/>
    </source>
</evidence>
<proteinExistence type="predicted"/>
<feature type="compositionally biased region" description="Low complexity" evidence="4">
    <location>
        <begin position="388"/>
        <end position="401"/>
    </location>
</feature>
<accession>A0AAD4D8L1</accession>
<sequence>MDNPSSSQANLIPFSLLSTSLFQRKQKSLTNSPSTAAGSSSSVSSPVIRGHPIVVPQVPFTEILPPEDLLVKEEKIDDQRLPLALPSYQHTTTINDSDSDTERNTTQMPVHNNHSRDTRDRHNYRESTMIPDIRPPKETPRFNSRVGMSVPPLDNSYTSHRRDDRQPYPNNPYNSNNYRDNQLERNDNPRTWDPRSRNGNDFDRSTDNRGPDPFLQEQSRGGRSHYDAPPPPAAAAPQRRYDNPYDTRESSGPLERGRFFEGGSNKRRNESASPKPRKRTGSMTEDLRSGIADVSLVRNRSPEPKPYSGPSKARSSQSQSSSDDSEYDRVRQRTAATSANRRSKSVFPTAAAGANGMDVDMSPRKPEFKSSESKRKNKRRRTARETSGETSSSNSSSSESDSSSDESDAPRLAGASGLKLHGQIHDLMLELERTRTKYAKYTEKAKASSKRIRNISKKLERRFRDLSERPAVSSHETTAAERPMIASRPSSDKAMQNISMSSLSSKTSAAAPKSISSKGKSGSSRLRLAQHNDRVAVAALDVVETLTNVHADIRNKTFGRKPRCMLHHVPIAGPEMEEVMVTSALDGTIQFWDLERRRVTSTIQKGPTNMPWAEDMCWVGKNILAVASAHKEGVPMPHQLMLVHVEKAKPNSSVQWTIQSLDQKPHDNSKGGILCLSALTEDRSGISMASAGMDKQIIRWKFTPPNSDGDCVPSQQVLIHNKHTSTIQGLCYIPHNNILFSGGSDCKVIGWNMERSEVVYDYKSKERGRINSITPNPVDPNLLLVSHATTNNQLSLHDLRVRFDDPVLRFGFECADNLSRQVMPSWHPAGAIVSSGTQSDPKINLWDIRWRDVHRGAGQSIDGQSKRVFKAAFHPTKPFITSMSADSSLAFIDFRLNPGTVVHR</sequence>
<dbReference type="PROSITE" id="PS00678">
    <property type="entry name" value="WD_REPEATS_1"/>
    <property type="match status" value="1"/>
</dbReference>
<dbReference type="PANTHER" id="PTHR47232">
    <property type="entry name" value="TRANSDUCIN FAMILY PROTEIN / WD-40 REPEAT FAMILY PROTEIN"/>
    <property type="match status" value="1"/>
</dbReference>
<feature type="compositionally biased region" description="Basic and acidic residues" evidence="4">
    <location>
        <begin position="114"/>
        <end position="125"/>
    </location>
</feature>
<dbReference type="SUPFAM" id="SSF50978">
    <property type="entry name" value="WD40 repeat-like"/>
    <property type="match status" value="1"/>
</dbReference>
<feature type="region of interest" description="Disordered" evidence="4">
    <location>
        <begin position="88"/>
        <end position="417"/>
    </location>
</feature>
<keyword evidence="6" id="KW-1185">Reference proteome</keyword>
<feature type="repeat" description="WD" evidence="3">
    <location>
        <begin position="580"/>
        <end position="602"/>
    </location>
</feature>
<evidence type="ECO:0000256" key="1">
    <source>
        <dbReference type="ARBA" id="ARBA00022574"/>
    </source>
</evidence>
<feature type="compositionally biased region" description="Basic and acidic residues" evidence="4">
    <location>
        <begin position="239"/>
        <end position="259"/>
    </location>
</feature>
<dbReference type="InterPro" id="IPR019775">
    <property type="entry name" value="WD40_repeat_CS"/>
</dbReference>
<organism evidence="5 6">
    <name type="scientific">Linnemannia exigua</name>
    <dbReference type="NCBI Taxonomy" id="604196"/>
    <lineage>
        <taxon>Eukaryota</taxon>
        <taxon>Fungi</taxon>
        <taxon>Fungi incertae sedis</taxon>
        <taxon>Mucoromycota</taxon>
        <taxon>Mortierellomycotina</taxon>
        <taxon>Mortierellomycetes</taxon>
        <taxon>Mortierellales</taxon>
        <taxon>Mortierellaceae</taxon>
        <taxon>Linnemannia</taxon>
    </lineage>
</organism>
<feature type="region of interest" description="Disordered" evidence="4">
    <location>
        <begin position="466"/>
        <end position="526"/>
    </location>
</feature>
<feature type="compositionally biased region" description="Basic and acidic residues" evidence="4">
    <location>
        <begin position="181"/>
        <end position="210"/>
    </location>
</feature>